<feature type="domain" description="Glycosyltransferase 2-like" evidence="1">
    <location>
        <begin position="5"/>
        <end position="130"/>
    </location>
</feature>
<name>A0ABT3FNM7_9BACT</name>
<dbReference type="RefSeq" id="WP_264501110.1">
    <property type="nucleotide sequence ID" value="NZ_JAPDDS010000005.1"/>
</dbReference>
<comment type="caution">
    <text evidence="2">The sequence shown here is derived from an EMBL/GenBank/DDBJ whole genome shotgun (WGS) entry which is preliminary data.</text>
</comment>
<dbReference type="SUPFAM" id="SSF53448">
    <property type="entry name" value="Nucleotide-diphospho-sugar transferases"/>
    <property type="match status" value="1"/>
</dbReference>
<dbReference type="PANTHER" id="PTHR22916:SF65">
    <property type="entry name" value="SLR1065 PROTEIN"/>
    <property type="match status" value="1"/>
</dbReference>
<dbReference type="InterPro" id="IPR029044">
    <property type="entry name" value="Nucleotide-diphossugar_trans"/>
</dbReference>
<dbReference type="CDD" id="cd06433">
    <property type="entry name" value="GT_2_WfgS_like"/>
    <property type="match status" value="1"/>
</dbReference>
<keyword evidence="3" id="KW-1185">Reference proteome</keyword>
<dbReference type="InterPro" id="IPR001173">
    <property type="entry name" value="Glyco_trans_2-like"/>
</dbReference>
<evidence type="ECO:0000313" key="2">
    <source>
        <dbReference type="EMBL" id="MCW1885153.1"/>
    </source>
</evidence>
<dbReference type="Pfam" id="PF00535">
    <property type="entry name" value="Glycos_transf_2"/>
    <property type="match status" value="1"/>
</dbReference>
<protein>
    <submittedName>
        <fullName evidence="2">Glycosyltransferase</fullName>
    </submittedName>
</protein>
<dbReference type="Gene3D" id="3.90.550.10">
    <property type="entry name" value="Spore Coat Polysaccharide Biosynthesis Protein SpsA, Chain A"/>
    <property type="match status" value="1"/>
</dbReference>
<organism evidence="2 3">
    <name type="scientific">Luteolibacter flavescens</name>
    <dbReference type="NCBI Taxonomy" id="1859460"/>
    <lineage>
        <taxon>Bacteria</taxon>
        <taxon>Pseudomonadati</taxon>
        <taxon>Verrucomicrobiota</taxon>
        <taxon>Verrucomicrobiia</taxon>
        <taxon>Verrucomicrobiales</taxon>
        <taxon>Verrucomicrobiaceae</taxon>
        <taxon>Luteolibacter</taxon>
    </lineage>
</organism>
<evidence type="ECO:0000259" key="1">
    <source>
        <dbReference type="Pfam" id="PF00535"/>
    </source>
</evidence>
<dbReference type="Proteomes" id="UP001207930">
    <property type="component" value="Unassembled WGS sequence"/>
</dbReference>
<proteinExistence type="predicted"/>
<dbReference type="PANTHER" id="PTHR22916">
    <property type="entry name" value="GLYCOSYLTRANSFERASE"/>
    <property type="match status" value="1"/>
</dbReference>
<reference evidence="2 3" key="1">
    <citation type="submission" date="2022-10" db="EMBL/GenBank/DDBJ databases">
        <title>Luteolibacter flavescens strain MCCC 1K03193, whole genome shotgun sequencing project.</title>
        <authorList>
            <person name="Zhao G."/>
            <person name="Shen L."/>
        </authorList>
    </citation>
    <scope>NUCLEOTIDE SEQUENCE [LARGE SCALE GENOMIC DNA]</scope>
    <source>
        <strain evidence="2 3">MCCC 1K03193</strain>
    </source>
</reference>
<gene>
    <name evidence="2" type="ORF">OKA04_10475</name>
</gene>
<dbReference type="EMBL" id="JAPDDS010000005">
    <property type="protein sequence ID" value="MCW1885153.1"/>
    <property type="molecule type" value="Genomic_DNA"/>
</dbReference>
<accession>A0ABT3FNM7</accession>
<evidence type="ECO:0000313" key="3">
    <source>
        <dbReference type="Proteomes" id="UP001207930"/>
    </source>
</evidence>
<sequence>MMTFSIITPSFNQGRFLPQCIESVLSQDGIDFEHIVTDAGSTDETLDVLRRYPHLQWTSEPDDGMSDGINKGFRKATGDWVMWLNCDDYLLPGALAKVKALALAHPEADVIHGDCVFVKEDGTPIRRKYDTPVDEWDFLFVGCCIPSTATFYNRRVLEAGELLDTGYRNCMDWEYYLRLTRAGFRFRYVPEALAGFRWHEESTTQKHWQRMIEEGLRAQREHIAARKLPSFLGSPSLLKGLRKLYQVRRVAKRWMAHRRLH</sequence>